<keyword evidence="3" id="KW-0862">Zinc</keyword>
<gene>
    <name evidence="7" type="ORF">OS493_010373</name>
</gene>
<dbReference type="InterPro" id="IPR013083">
    <property type="entry name" value="Znf_RING/FYVE/PHD"/>
</dbReference>
<keyword evidence="5" id="KW-0812">Transmembrane</keyword>
<proteinExistence type="predicted"/>
<keyword evidence="5" id="KW-0472">Membrane</keyword>
<dbReference type="InterPro" id="IPR001841">
    <property type="entry name" value="Znf_RING"/>
</dbReference>
<dbReference type="EMBL" id="MU825400">
    <property type="protein sequence ID" value="KAJ7392720.1"/>
    <property type="molecule type" value="Genomic_DNA"/>
</dbReference>
<evidence type="ECO:0000256" key="2">
    <source>
        <dbReference type="ARBA" id="ARBA00022771"/>
    </source>
</evidence>
<dbReference type="InterPro" id="IPR047153">
    <property type="entry name" value="TRIM45/56/19-like"/>
</dbReference>
<dbReference type="PROSITE" id="PS00518">
    <property type="entry name" value="ZF_RING_1"/>
    <property type="match status" value="1"/>
</dbReference>
<dbReference type="SMART" id="SM00184">
    <property type="entry name" value="RING"/>
    <property type="match status" value="1"/>
</dbReference>
<dbReference type="AlphaFoldDB" id="A0A9X0A470"/>
<keyword evidence="5" id="KW-1133">Transmembrane helix</keyword>
<evidence type="ECO:0000313" key="7">
    <source>
        <dbReference type="EMBL" id="KAJ7392720.1"/>
    </source>
</evidence>
<evidence type="ECO:0000256" key="4">
    <source>
        <dbReference type="PROSITE-ProRule" id="PRU00175"/>
    </source>
</evidence>
<dbReference type="OrthoDB" id="5975207at2759"/>
<organism evidence="7 8">
    <name type="scientific">Desmophyllum pertusum</name>
    <dbReference type="NCBI Taxonomy" id="174260"/>
    <lineage>
        <taxon>Eukaryota</taxon>
        <taxon>Metazoa</taxon>
        <taxon>Cnidaria</taxon>
        <taxon>Anthozoa</taxon>
        <taxon>Hexacorallia</taxon>
        <taxon>Scleractinia</taxon>
        <taxon>Caryophylliina</taxon>
        <taxon>Caryophylliidae</taxon>
        <taxon>Desmophyllum</taxon>
    </lineage>
</organism>
<dbReference type="Proteomes" id="UP001163046">
    <property type="component" value="Unassembled WGS sequence"/>
</dbReference>
<dbReference type="PANTHER" id="PTHR25462:SF296">
    <property type="entry name" value="MEIOTIC P26, ISOFORM F"/>
    <property type="match status" value="1"/>
</dbReference>
<dbReference type="InterPro" id="IPR017907">
    <property type="entry name" value="Znf_RING_CS"/>
</dbReference>
<dbReference type="PANTHER" id="PTHR25462">
    <property type="entry name" value="BONUS, ISOFORM C-RELATED"/>
    <property type="match status" value="1"/>
</dbReference>
<evidence type="ECO:0000256" key="3">
    <source>
        <dbReference type="ARBA" id="ARBA00022833"/>
    </source>
</evidence>
<dbReference type="InterPro" id="IPR027370">
    <property type="entry name" value="Znf-RING_euk"/>
</dbReference>
<feature type="domain" description="RING-type" evidence="6">
    <location>
        <begin position="17"/>
        <end position="60"/>
    </location>
</feature>
<dbReference type="PROSITE" id="PS50089">
    <property type="entry name" value="ZF_RING_2"/>
    <property type="match status" value="1"/>
</dbReference>
<dbReference type="SUPFAM" id="SSF57850">
    <property type="entry name" value="RING/U-box"/>
    <property type="match status" value="1"/>
</dbReference>
<keyword evidence="1" id="KW-0479">Metal-binding</keyword>
<evidence type="ECO:0000313" key="8">
    <source>
        <dbReference type="Proteomes" id="UP001163046"/>
    </source>
</evidence>
<evidence type="ECO:0000256" key="1">
    <source>
        <dbReference type="ARBA" id="ARBA00022723"/>
    </source>
</evidence>
<dbReference type="GO" id="GO:0008270">
    <property type="term" value="F:zinc ion binding"/>
    <property type="evidence" value="ECO:0007669"/>
    <property type="project" value="UniProtKB-KW"/>
</dbReference>
<keyword evidence="2 4" id="KW-0863">Zinc-finger</keyword>
<protein>
    <recommendedName>
        <fullName evidence="6">RING-type domain-containing protein</fullName>
    </recommendedName>
</protein>
<reference evidence="7" key="1">
    <citation type="submission" date="2023-01" db="EMBL/GenBank/DDBJ databases">
        <title>Genome assembly of the deep-sea coral Lophelia pertusa.</title>
        <authorList>
            <person name="Herrera S."/>
            <person name="Cordes E."/>
        </authorList>
    </citation>
    <scope>NUCLEOTIDE SEQUENCE</scope>
    <source>
        <strain evidence="7">USNM1676648</strain>
        <tissue evidence="7">Polyp</tissue>
    </source>
</reference>
<accession>A0A9X0A470</accession>
<sequence length="204" mass="22792">MAKASSLADNLAKELECAVCLEQYKEPKVLPCLHSFCKTCLGGLLNKQGEVWRINCPACRLSVEIPQGDIESLPANFFLNNLLSMVALHGDSDRSNLECDICDSGDPPVNRCTTCCHFLCNFCTAGHKRGRSTKLIVCYRLKKPKKRDQLLLHAQPFAKNMKERCSSSFARHVMKLFVEIALLSSIAITSILLSRMSLQREKTV</sequence>
<comment type="caution">
    <text evidence="7">The sequence shown here is derived from an EMBL/GenBank/DDBJ whole genome shotgun (WGS) entry which is preliminary data.</text>
</comment>
<evidence type="ECO:0000256" key="5">
    <source>
        <dbReference type="SAM" id="Phobius"/>
    </source>
</evidence>
<evidence type="ECO:0000259" key="6">
    <source>
        <dbReference type="PROSITE" id="PS50089"/>
    </source>
</evidence>
<dbReference type="Gene3D" id="3.30.40.10">
    <property type="entry name" value="Zinc/RING finger domain, C3HC4 (zinc finger)"/>
    <property type="match status" value="1"/>
</dbReference>
<dbReference type="Pfam" id="PF13445">
    <property type="entry name" value="zf-RING_UBOX"/>
    <property type="match status" value="1"/>
</dbReference>
<keyword evidence="8" id="KW-1185">Reference proteome</keyword>
<name>A0A9X0A470_9CNID</name>
<feature type="transmembrane region" description="Helical" evidence="5">
    <location>
        <begin position="173"/>
        <end position="193"/>
    </location>
</feature>